<dbReference type="RefSeq" id="WP_064025262.1">
    <property type="nucleotide sequence ID" value="NZ_LUUK01000041.1"/>
</dbReference>
<protein>
    <submittedName>
        <fullName evidence="3">Uncharacterized protein</fullName>
    </submittedName>
</protein>
<evidence type="ECO:0000313" key="4">
    <source>
        <dbReference type="Proteomes" id="UP000077628"/>
    </source>
</evidence>
<dbReference type="EMBL" id="LUUK01000041">
    <property type="protein sequence ID" value="OAI25082.1"/>
    <property type="molecule type" value="Genomic_DNA"/>
</dbReference>
<evidence type="ECO:0000256" key="1">
    <source>
        <dbReference type="SAM" id="MobiDB-lite"/>
    </source>
</evidence>
<accession>A0A177P4S2</accession>
<sequence length="146" mass="16153">MRDFRRNPKSEPTGTAGTGASETARHYGNMRFAMFTVFTAILGALVGFVFSKAGSAFVHLCHQKLLVTIAGIALSVMFGLAEIRISQLVTHYQEASFSAGVLQPPKYRLFWGWVVLITMLLPYALSLTFWIMLAMEYITIPIVSGD</sequence>
<evidence type="ECO:0000313" key="3">
    <source>
        <dbReference type="EMBL" id="OAI25082.1"/>
    </source>
</evidence>
<proteinExistence type="predicted"/>
<reference evidence="4" key="1">
    <citation type="submission" date="2016-03" db="EMBL/GenBank/DDBJ databases">
        <authorList>
            <person name="Heylen K."/>
            <person name="De Vos P."/>
            <person name="Vekeman B."/>
        </authorList>
    </citation>
    <scope>NUCLEOTIDE SEQUENCE [LARGE SCALE GENOMIC DNA]</scope>
    <source>
        <strain evidence="4">R-45383</strain>
    </source>
</reference>
<name>A0A177P4S2_9GAMM</name>
<feature type="transmembrane region" description="Helical" evidence="2">
    <location>
        <begin position="109"/>
        <end position="133"/>
    </location>
</feature>
<dbReference type="Proteomes" id="UP000077628">
    <property type="component" value="Unassembled WGS sequence"/>
</dbReference>
<feature type="transmembrane region" description="Helical" evidence="2">
    <location>
        <begin position="32"/>
        <end position="53"/>
    </location>
</feature>
<keyword evidence="2" id="KW-0472">Membrane</keyword>
<dbReference type="AlphaFoldDB" id="A0A177P4S2"/>
<feature type="compositionally biased region" description="Low complexity" evidence="1">
    <location>
        <begin position="13"/>
        <end position="22"/>
    </location>
</feature>
<feature type="region of interest" description="Disordered" evidence="1">
    <location>
        <begin position="1"/>
        <end position="22"/>
    </location>
</feature>
<evidence type="ECO:0000256" key="2">
    <source>
        <dbReference type="SAM" id="Phobius"/>
    </source>
</evidence>
<keyword evidence="2" id="KW-0812">Transmembrane</keyword>
<organism evidence="3 4">
    <name type="scientific">Methylomonas koyamae</name>
    <dbReference type="NCBI Taxonomy" id="702114"/>
    <lineage>
        <taxon>Bacteria</taxon>
        <taxon>Pseudomonadati</taxon>
        <taxon>Pseudomonadota</taxon>
        <taxon>Gammaproteobacteria</taxon>
        <taxon>Methylococcales</taxon>
        <taxon>Methylococcaceae</taxon>
        <taxon>Methylomonas</taxon>
    </lineage>
</organism>
<comment type="caution">
    <text evidence="3">The sequence shown here is derived from an EMBL/GenBank/DDBJ whole genome shotgun (WGS) entry which is preliminary data.</text>
</comment>
<keyword evidence="2" id="KW-1133">Transmembrane helix</keyword>
<keyword evidence="4" id="KW-1185">Reference proteome</keyword>
<dbReference type="STRING" id="702114.A1355_20135"/>
<gene>
    <name evidence="3" type="ORF">A1355_20135</name>
</gene>
<feature type="transmembrane region" description="Helical" evidence="2">
    <location>
        <begin position="65"/>
        <end position="89"/>
    </location>
</feature>